<sequence>MEIDISKHIVDLLHEHDVVSLPGLGSFVGSYKSAVVDQVSGTLAPPAKTITFDDNLRMDDGLLIDTIGKTYGITFDTASNLVEDYVNKIRAVLDRREIVSFPNLGRLYRDFEQNLQYLPDATNFNTESHGLPEIKAYPIAKPEPEPEPVPVVVEHQTSSGPLPAAVPLGRLINHWLRDNVLLVGILATLVIVFLFFNVIRGPLDESTSSDTQVNVPPPSVTDENYKNDFPAEEIPKEQRQPLTSDKQGAIVDEDGTYEEEKKPVTTPKTTPAKENSSSTTTPPKVVEKPVVTPPATPVGDKTGIIAIGSFKDQANVAKLVAQISAAGMTPYKATTGDLTRVGVQFNYSTPAELNAMLSQVRRKFEPGAIIIQR</sequence>
<dbReference type="InterPro" id="IPR040495">
    <property type="entry name" value="HU-CCDC81_bac_1"/>
</dbReference>
<keyword evidence="2" id="KW-0812">Transmembrane</keyword>
<feature type="transmembrane region" description="Helical" evidence="2">
    <location>
        <begin position="180"/>
        <end position="199"/>
    </location>
</feature>
<gene>
    <name evidence="6" type="ordered locus">Halhy_4470</name>
</gene>
<evidence type="ECO:0000259" key="3">
    <source>
        <dbReference type="Pfam" id="PF05036"/>
    </source>
</evidence>
<dbReference type="Proteomes" id="UP000008461">
    <property type="component" value="Chromosome"/>
</dbReference>
<dbReference type="eggNOG" id="COG3087">
    <property type="taxonomic scope" value="Bacteria"/>
</dbReference>
<dbReference type="AlphaFoldDB" id="F4KS66"/>
<evidence type="ECO:0000313" key="6">
    <source>
        <dbReference type="EMBL" id="AEE52311.1"/>
    </source>
</evidence>
<dbReference type="InterPro" id="IPR036680">
    <property type="entry name" value="SPOR-like_sf"/>
</dbReference>
<dbReference type="OrthoDB" id="653949at2"/>
<dbReference type="SUPFAM" id="SSF110997">
    <property type="entry name" value="Sporulation related repeat"/>
    <property type="match status" value="1"/>
</dbReference>
<feature type="domain" description="SPOR" evidence="3">
    <location>
        <begin position="304"/>
        <end position="371"/>
    </location>
</feature>
<organism evidence="6 7">
    <name type="scientific">Haliscomenobacter hydrossis (strain ATCC 27775 / DSM 1100 / LMG 10767 / O)</name>
    <dbReference type="NCBI Taxonomy" id="760192"/>
    <lineage>
        <taxon>Bacteria</taxon>
        <taxon>Pseudomonadati</taxon>
        <taxon>Bacteroidota</taxon>
        <taxon>Saprospiria</taxon>
        <taxon>Saprospirales</taxon>
        <taxon>Haliscomenobacteraceae</taxon>
        <taxon>Haliscomenobacter</taxon>
    </lineage>
</organism>
<dbReference type="GO" id="GO:0042834">
    <property type="term" value="F:peptidoglycan binding"/>
    <property type="evidence" value="ECO:0007669"/>
    <property type="project" value="InterPro"/>
</dbReference>
<evidence type="ECO:0000313" key="7">
    <source>
        <dbReference type="Proteomes" id="UP000008461"/>
    </source>
</evidence>
<feature type="compositionally biased region" description="Low complexity" evidence="1">
    <location>
        <begin position="264"/>
        <end position="290"/>
    </location>
</feature>
<feature type="domain" description="CCDC81-like prokaryotic HU" evidence="5">
    <location>
        <begin position="61"/>
        <end position="128"/>
    </location>
</feature>
<dbReference type="KEGG" id="hhy:Halhy_4470"/>
<reference evidence="6 7" key="1">
    <citation type="journal article" date="2011" name="Stand. Genomic Sci.">
        <title>Complete genome sequence of Haliscomenobacter hydrossis type strain (O).</title>
        <authorList>
            <consortium name="US DOE Joint Genome Institute (JGI-PGF)"/>
            <person name="Daligault H."/>
            <person name="Lapidus A."/>
            <person name="Zeytun A."/>
            <person name="Nolan M."/>
            <person name="Lucas S."/>
            <person name="Del Rio T.G."/>
            <person name="Tice H."/>
            <person name="Cheng J.F."/>
            <person name="Tapia R."/>
            <person name="Han C."/>
            <person name="Goodwin L."/>
            <person name="Pitluck S."/>
            <person name="Liolios K."/>
            <person name="Pagani I."/>
            <person name="Ivanova N."/>
            <person name="Huntemann M."/>
            <person name="Mavromatis K."/>
            <person name="Mikhailova N."/>
            <person name="Pati A."/>
            <person name="Chen A."/>
            <person name="Palaniappan K."/>
            <person name="Land M."/>
            <person name="Hauser L."/>
            <person name="Brambilla E.M."/>
            <person name="Rohde M."/>
            <person name="Verbarg S."/>
            <person name="Goker M."/>
            <person name="Bristow J."/>
            <person name="Eisen J.A."/>
            <person name="Markowitz V."/>
            <person name="Hugenholtz P."/>
            <person name="Kyrpides N.C."/>
            <person name="Klenk H.P."/>
            <person name="Woyke T."/>
        </authorList>
    </citation>
    <scope>NUCLEOTIDE SEQUENCE [LARGE SCALE GENOMIC DNA]</scope>
    <source>
        <strain evidence="7">ATCC 27775 / DSM 1100 / LMG 10767 / O</strain>
    </source>
</reference>
<evidence type="ECO:0000256" key="2">
    <source>
        <dbReference type="SAM" id="Phobius"/>
    </source>
</evidence>
<evidence type="ECO:0000259" key="5">
    <source>
        <dbReference type="Pfam" id="PF18175"/>
    </source>
</evidence>
<dbReference type="RefSeq" id="WP_013766849.1">
    <property type="nucleotide sequence ID" value="NC_015510.1"/>
</dbReference>
<name>F4KS66_HALH1</name>
<accession>F4KS66</accession>
<dbReference type="InterPro" id="IPR007730">
    <property type="entry name" value="SPOR-like_dom"/>
</dbReference>
<feature type="region of interest" description="Disordered" evidence="1">
    <location>
        <begin position="205"/>
        <end position="294"/>
    </location>
</feature>
<feature type="compositionally biased region" description="Polar residues" evidence="1">
    <location>
        <begin position="205"/>
        <end position="214"/>
    </location>
</feature>
<keyword evidence="2" id="KW-1133">Transmembrane helix</keyword>
<feature type="domain" description="CCDC81-like prokaryotic HU" evidence="4">
    <location>
        <begin position="4"/>
        <end position="60"/>
    </location>
</feature>
<dbReference type="EMBL" id="CP002691">
    <property type="protein sequence ID" value="AEE52311.1"/>
    <property type="molecule type" value="Genomic_DNA"/>
</dbReference>
<protein>
    <submittedName>
        <fullName evidence="6">Sporulation domain-containing protein</fullName>
    </submittedName>
</protein>
<reference key="2">
    <citation type="submission" date="2011-04" db="EMBL/GenBank/DDBJ databases">
        <title>Complete sequence of chromosome of Haliscomenobacter hydrossis DSM 1100.</title>
        <authorList>
            <consortium name="US DOE Joint Genome Institute (JGI-PGF)"/>
            <person name="Lucas S."/>
            <person name="Han J."/>
            <person name="Lapidus A."/>
            <person name="Bruce D."/>
            <person name="Goodwin L."/>
            <person name="Pitluck S."/>
            <person name="Peters L."/>
            <person name="Kyrpides N."/>
            <person name="Mavromatis K."/>
            <person name="Ivanova N."/>
            <person name="Ovchinnikova G."/>
            <person name="Pagani I."/>
            <person name="Daligault H."/>
            <person name="Detter J.C."/>
            <person name="Han C."/>
            <person name="Land M."/>
            <person name="Hauser L."/>
            <person name="Markowitz V."/>
            <person name="Cheng J.-F."/>
            <person name="Hugenholtz P."/>
            <person name="Woyke T."/>
            <person name="Wu D."/>
            <person name="Verbarg S."/>
            <person name="Frueling A."/>
            <person name="Brambilla E."/>
            <person name="Klenk H.-P."/>
            <person name="Eisen J.A."/>
        </authorList>
    </citation>
    <scope>NUCLEOTIDE SEQUENCE</scope>
    <source>
        <strain>DSM 1100</strain>
    </source>
</reference>
<dbReference type="Pfam" id="PF18174">
    <property type="entry name" value="HU-CCDC81_bac_1"/>
    <property type="match status" value="1"/>
</dbReference>
<dbReference type="Pfam" id="PF18175">
    <property type="entry name" value="HU-CCDC81_bac_2"/>
    <property type="match status" value="1"/>
</dbReference>
<evidence type="ECO:0000259" key="4">
    <source>
        <dbReference type="Pfam" id="PF18174"/>
    </source>
</evidence>
<dbReference type="InterPro" id="IPR041268">
    <property type="entry name" value="HU-CCDC81_bac_2"/>
</dbReference>
<evidence type="ECO:0000256" key="1">
    <source>
        <dbReference type="SAM" id="MobiDB-lite"/>
    </source>
</evidence>
<keyword evidence="2" id="KW-0472">Membrane</keyword>
<dbReference type="Gene3D" id="3.30.70.1070">
    <property type="entry name" value="Sporulation related repeat"/>
    <property type="match status" value="1"/>
</dbReference>
<keyword evidence="7" id="KW-1185">Reference proteome</keyword>
<dbReference type="HOGENOM" id="CLU_061747_0_0_10"/>
<proteinExistence type="predicted"/>
<dbReference type="Pfam" id="PF05036">
    <property type="entry name" value="SPOR"/>
    <property type="match status" value="1"/>
</dbReference>
<dbReference type="STRING" id="760192.Halhy_4470"/>